<keyword evidence="3" id="KW-0472">Membrane</keyword>
<comment type="caution">
    <text evidence="4">The sequence shown here is derived from an EMBL/GenBank/DDBJ whole genome shotgun (WGS) entry which is preliminary data.</text>
</comment>
<dbReference type="OrthoDB" id="116280at2759"/>
<evidence type="ECO:0000313" key="4">
    <source>
        <dbReference type="EMBL" id="ETO80405.1"/>
    </source>
</evidence>
<feature type="transmembrane region" description="Helical" evidence="3">
    <location>
        <begin position="184"/>
        <end position="204"/>
    </location>
</feature>
<keyword evidence="3" id="KW-1133">Transmembrane helix</keyword>
<keyword evidence="3" id="KW-0812">Transmembrane</keyword>
<evidence type="ECO:0000256" key="3">
    <source>
        <dbReference type="SAM" id="Phobius"/>
    </source>
</evidence>
<dbReference type="EMBL" id="ANJA01000989">
    <property type="protein sequence ID" value="ETO80405.1"/>
    <property type="molecule type" value="Genomic_DNA"/>
</dbReference>
<feature type="coiled-coil region" evidence="1">
    <location>
        <begin position="441"/>
        <end position="483"/>
    </location>
</feature>
<proteinExistence type="predicted"/>
<feature type="region of interest" description="Disordered" evidence="2">
    <location>
        <begin position="513"/>
        <end position="537"/>
    </location>
</feature>
<feature type="region of interest" description="Disordered" evidence="2">
    <location>
        <begin position="1"/>
        <end position="112"/>
    </location>
</feature>
<evidence type="ECO:0000256" key="2">
    <source>
        <dbReference type="SAM" id="MobiDB-lite"/>
    </source>
</evidence>
<feature type="compositionally biased region" description="Basic and acidic residues" evidence="2">
    <location>
        <begin position="73"/>
        <end position="93"/>
    </location>
</feature>
<feature type="transmembrane region" description="Helical" evidence="3">
    <location>
        <begin position="960"/>
        <end position="983"/>
    </location>
</feature>
<feature type="coiled-coil region" evidence="1">
    <location>
        <begin position="871"/>
        <end position="912"/>
    </location>
</feature>
<feature type="region of interest" description="Disordered" evidence="2">
    <location>
        <begin position="1072"/>
        <end position="1152"/>
    </location>
</feature>
<gene>
    <name evidence="4" type="ORF">F444_05061</name>
</gene>
<keyword evidence="1" id="KW-0175">Coiled coil</keyword>
<dbReference type="Proteomes" id="UP000028582">
    <property type="component" value="Unassembled WGS sequence"/>
</dbReference>
<accession>A0A081ANE4</accession>
<name>A0A081ANE4_PHYNI</name>
<feature type="compositionally biased region" description="Basic residues" evidence="2">
    <location>
        <begin position="1142"/>
        <end position="1152"/>
    </location>
</feature>
<dbReference type="AlphaFoldDB" id="A0A081ANE4"/>
<sequence>MPTPSPTRDGRKAQAVAWKQQCEASKTKSPTAKTEPRRRRRNMEAVSTERPPTMTATYTKQYLQRRRSQADTGHNEQQRRSSGCERMERRRSSMDLGVTEPLNGKEPLLQPQSDEKLLENGNKENGHHHSVDTTVATVPIEDIVDSNGKGFGMENDSRFATIDRDQSVKVTMTKKRKAPCGRSTIVLAVVAGVATVTVAGGVAVCRLYPSTPAAISVRVAARKMEEILITLLTELQPYSKHLQELIRMKSLALLKSERLKHSARATETLWCEGLQSVTGLTAVATVTLELMEGIPRQLRLTVSFLLGALKLSKEWIKSQVQTAFTLIGLELGDSELLDRARSFLMATLSSLAERMRSSLDHFLQMSGLESDVKDVSLSSDEFLTPLDTNQAAIQSLGRELTEHESQALQDVKRFEERRLTIASDTNAILAETRTFALESVVNVKMAALEAIERRLKQLEEQYARSFEQALKEYEKTSRQVEEEGGAEALAEIAVENQALVDAAAALKRTLTTVENSTEHPVHEDHESSKGDELTTEDHSDIENQIPQKIEVLEEPTELAKQDVSDEGADINLGKKEEVQIVAELFKEGLMIVDLAEELSGERSSPEAAESEHLIDEHAPILSDLAEDGQVTADLLVPVAERPNVAEYAPGGIYISEDEVEVVAKTAEESLVTAELESTDNVVNSKVEETLVAEVVVDIDNIVVEMERTQVEVTELLEPHNLSEVNNVEILQEDRIKARLSVPTGGIDLELDVEVGQVAAITSEHGVEHSVADVRTRIATQPEIEKENGKEQAKRTAELTQAASADVTAIEVLSEQTNAETVAKVDTHDAVAEKEPLECDVGTVDDAQQGQMKVTSSIQPEQDVHAAISNEIETLEAVVAKEIKELEQLEQVLLQTEGERDRVEEELRAIAKEEEIWLQSEQAVPHQDVVPDHSTSTMDTIASPEVVTDLQSEATLASTSALAQIALLSLMFLVLAAVTGYLLVHYRKRGLLTQPRQRKRWRRFGDLNESDAEEVVLMSDSSDEEDEDQVAARDSHVEVVELTASVEVKATTIEASDEEVGDEENTAETHAIVEEHELVEDEAESKVSRTVVVERVTTTNHTTDHPATSSSDASADDSSASTANTSASTPPASKQKTPDTSQRPRRSRRQSRM</sequence>
<reference evidence="4 5" key="1">
    <citation type="submission" date="2013-11" db="EMBL/GenBank/DDBJ databases">
        <title>The Genome Sequence of Phytophthora parasitica P1976.</title>
        <authorList>
            <consortium name="The Broad Institute Genomics Platform"/>
            <person name="Russ C."/>
            <person name="Tyler B."/>
            <person name="Panabieres F."/>
            <person name="Shan W."/>
            <person name="Tripathy S."/>
            <person name="Grunwald N."/>
            <person name="Machado M."/>
            <person name="Johnson C.S."/>
            <person name="Walker B."/>
            <person name="Young S."/>
            <person name="Zeng Q."/>
            <person name="Gargeya S."/>
            <person name="Fitzgerald M."/>
            <person name="Haas B."/>
            <person name="Abouelleil A."/>
            <person name="Allen A.W."/>
            <person name="Alvarado L."/>
            <person name="Arachchi H.M."/>
            <person name="Berlin A.M."/>
            <person name="Chapman S.B."/>
            <person name="Gainer-Dewar J."/>
            <person name="Goldberg J."/>
            <person name="Griggs A."/>
            <person name="Gujja S."/>
            <person name="Hansen M."/>
            <person name="Howarth C."/>
            <person name="Imamovic A."/>
            <person name="Ireland A."/>
            <person name="Larimer J."/>
            <person name="McCowan C."/>
            <person name="Murphy C."/>
            <person name="Pearson M."/>
            <person name="Poon T.W."/>
            <person name="Priest M."/>
            <person name="Roberts A."/>
            <person name="Saif S."/>
            <person name="Shea T."/>
            <person name="Sisk P."/>
            <person name="Sykes S."/>
            <person name="Wortman J."/>
            <person name="Nusbaum C."/>
            <person name="Birren B."/>
        </authorList>
    </citation>
    <scope>NUCLEOTIDE SEQUENCE [LARGE SCALE GENOMIC DNA]</scope>
    <source>
        <strain evidence="4 5">P1976</strain>
    </source>
</reference>
<protein>
    <submittedName>
        <fullName evidence="4">Uncharacterized protein</fullName>
    </submittedName>
</protein>
<evidence type="ECO:0000256" key="1">
    <source>
        <dbReference type="SAM" id="Coils"/>
    </source>
</evidence>
<feature type="compositionally biased region" description="Polar residues" evidence="2">
    <location>
        <begin position="22"/>
        <end position="32"/>
    </location>
</feature>
<evidence type="ECO:0000313" key="5">
    <source>
        <dbReference type="Proteomes" id="UP000028582"/>
    </source>
</evidence>
<feature type="compositionally biased region" description="Basic and acidic residues" evidence="2">
    <location>
        <begin position="516"/>
        <end position="537"/>
    </location>
</feature>
<feature type="compositionally biased region" description="Low complexity" evidence="2">
    <location>
        <begin position="1087"/>
        <end position="1132"/>
    </location>
</feature>
<organism evidence="4 5">
    <name type="scientific">Phytophthora nicotianae P1976</name>
    <dbReference type="NCBI Taxonomy" id="1317066"/>
    <lineage>
        <taxon>Eukaryota</taxon>
        <taxon>Sar</taxon>
        <taxon>Stramenopiles</taxon>
        <taxon>Oomycota</taxon>
        <taxon>Peronosporomycetes</taxon>
        <taxon>Peronosporales</taxon>
        <taxon>Peronosporaceae</taxon>
        <taxon>Phytophthora</taxon>
    </lineage>
</organism>